<reference evidence="2 3" key="1">
    <citation type="submission" date="2017-10" db="EMBL/GenBank/DDBJ databases">
        <title>Massilia psychrophilum sp. nov., a novel purple-pigmented bacterium isolated from Tianshan glacier, Xinjiang Municipality, China.</title>
        <authorList>
            <person name="Wang H."/>
        </authorList>
    </citation>
    <scope>NUCLEOTIDE SEQUENCE [LARGE SCALE GENOMIC DNA]</scope>
    <source>
        <strain evidence="2 3">JCM 30813</strain>
    </source>
</reference>
<keyword evidence="3" id="KW-1185">Reference proteome</keyword>
<evidence type="ECO:0000259" key="1">
    <source>
        <dbReference type="Pfam" id="PF03703"/>
    </source>
</evidence>
<dbReference type="EMBL" id="PDOB01000003">
    <property type="protein sequence ID" value="PIL41126.1"/>
    <property type="molecule type" value="Genomic_DNA"/>
</dbReference>
<proteinExistence type="predicted"/>
<name>A0A2G8T503_9BURK</name>
<evidence type="ECO:0000313" key="2">
    <source>
        <dbReference type="EMBL" id="PIL41126.1"/>
    </source>
</evidence>
<feature type="domain" description="YdbS-like PH" evidence="1">
    <location>
        <begin position="3"/>
        <end position="47"/>
    </location>
</feature>
<organism evidence="2 3">
    <name type="scientific">Massilia psychrophila</name>
    <dbReference type="NCBI Taxonomy" id="1603353"/>
    <lineage>
        <taxon>Bacteria</taxon>
        <taxon>Pseudomonadati</taxon>
        <taxon>Pseudomonadota</taxon>
        <taxon>Betaproteobacteria</taxon>
        <taxon>Burkholderiales</taxon>
        <taxon>Oxalobacteraceae</taxon>
        <taxon>Telluria group</taxon>
        <taxon>Massilia</taxon>
    </lineage>
</organism>
<comment type="caution">
    <text evidence="2">The sequence shown here is derived from an EMBL/GenBank/DDBJ whole genome shotgun (WGS) entry which is preliminary data.</text>
</comment>
<dbReference type="Proteomes" id="UP000228593">
    <property type="component" value="Unassembled WGS sequence"/>
</dbReference>
<dbReference type="InterPro" id="IPR005182">
    <property type="entry name" value="YdbS-like_PH"/>
</dbReference>
<dbReference type="Pfam" id="PF03703">
    <property type="entry name" value="bPH_2"/>
    <property type="match status" value="1"/>
</dbReference>
<dbReference type="AlphaFoldDB" id="A0A2G8T503"/>
<protein>
    <recommendedName>
        <fullName evidence="1">YdbS-like PH domain-containing protein</fullName>
    </recommendedName>
</protein>
<evidence type="ECO:0000313" key="3">
    <source>
        <dbReference type="Proteomes" id="UP000228593"/>
    </source>
</evidence>
<accession>A0A2G8T503</accession>
<dbReference type="RefSeq" id="WP_099914570.1">
    <property type="nucleotide sequence ID" value="NZ_BMHS01000004.1"/>
</dbReference>
<gene>
    <name evidence="2" type="ORF">CR103_03195</name>
</gene>
<dbReference type="OrthoDB" id="8754159at2"/>
<sequence>METTIPLENIQDVTFVEEPILRHIHLSTLKFDTAGHSVGQVSDMHLTGIIEARLEEIVGLLKQGR</sequence>